<dbReference type="EMBL" id="KV417483">
    <property type="protein sequence ID" value="KZP33103.1"/>
    <property type="molecule type" value="Genomic_DNA"/>
</dbReference>
<name>A0A166VVG5_9AGAM</name>
<organism evidence="1">
    <name type="scientific">Athelia psychrophila</name>
    <dbReference type="NCBI Taxonomy" id="1759441"/>
    <lineage>
        <taxon>Eukaryota</taxon>
        <taxon>Fungi</taxon>
        <taxon>Dikarya</taxon>
        <taxon>Basidiomycota</taxon>
        <taxon>Agaricomycotina</taxon>
        <taxon>Agaricomycetes</taxon>
        <taxon>Agaricomycetidae</taxon>
        <taxon>Atheliales</taxon>
        <taxon>Atheliaceae</taxon>
        <taxon>Athelia</taxon>
    </lineage>
</organism>
<dbReference type="STRING" id="436010.A0A166VVG5"/>
<protein>
    <recommendedName>
        <fullName evidence="2">F-box domain-containing protein</fullName>
    </recommendedName>
</protein>
<sequence length="492" mass="54094">MREDANSLNSVDDDTLILIFGNLAVPEILCLRQAPLSRLRIVWRNACVSDVLPRGYPFSGEPLNDLPDLESAARSAYRLGEKWASPSPAPRYTRSFVANPSTHIELVRFVPGRDWLITVSKGIWSVITAWDIKGNGDIRKIAEWSPKGALFNGNVVVNTDSSSDAIAAVLVPTSSGSNLNILSLIIQDGRTDFVVIASWPSSMRPVTLKGDSLASSDDMTQTEVRNWKTRDSAILSTPGNFGDTAWQLDRCIQVVFAFESILVIKARSVHLFPAIQLGSSALALLLPIARHSFGWIDGVSVTMTPHPDPIDNSICHAPIHILLRAESDDPWAQEEHNLRFFTLAPNPHYRSHDSESEADKETSELRMSPYIFPPTLTAEVFSCHGSLRCADIMLRPYGTAIWVHPRNRAVRGLIASDVHLQQIYVPDVLASNERLLAAVFPGPLNRSGLLEVEAKTLGTNENNDWTCLDYDEAPTGRIALGASSGTVTILEM</sequence>
<gene>
    <name evidence="1" type="ORF">FIBSPDRAFT_721707</name>
</gene>
<dbReference type="AlphaFoldDB" id="A0A166VVG5"/>
<reference evidence="1" key="1">
    <citation type="journal article" date="2016" name="Mol. Biol. Evol.">
        <title>Comparative Genomics of Early-Diverging Mushroom-Forming Fungi Provides Insights into the Origins of Lignocellulose Decay Capabilities.</title>
        <authorList>
            <person name="Nagy L.G."/>
            <person name="Riley R."/>
            <person name="Tritt A."/>
            <person name="Adam C."/>
            <person name="Daum C."/>
            <person name="Floudas D."/>
            <person name="Sun H."/>
            <person name="Yadav J.S."/>
            <person name="Pangilinan J."/>
            <person name="Larsson K.H."/>
            <person name="Matsuura K."/>
            <person name="Barry K."/>
            <person name="Labutti K."/>
            <person name="Kuo R."/>
            <person name="Ohm R.A."/>
            <person name="Bhattacharya S.S."/>
            <person name="Shirouzu T."/>
            <person name="Yoshinaga Y."/>
            <person name="Martin F.M."/>
            <person name="Grigoriev I.V."/>
            <person name="Hibbett D.S."/>
        </authorList>
    </citation>
    <scope>NUCLEOTIDE SEQUENCE [LARGE SCALE GENOMIC DNA]</scope>
    <source>
        <strain evidence="1">CBS 109695</strain>
    </source>
</reference>
<evidence type="ECO:0000313" key="1">
    <source>
        <dbReference type="EMBL" id="KZP33103.1"/>
    </source>
</evidence>
<evidence type="ECO:0008006" key="2">
    <source>
        <dbReference type="Google" id="ProtNLM"/>
    </source>
</evidence>
<proteinExistence type="predicted"/>
<accession>A0A166VVG5</accession>
<dbReference type="OrthoDB" id="3034442at2759"/>